<dbReference type="RefSeq" id="WP_341404040.1">
    <property type="nucleotide sequence ID" value="NZ_JBBUKT010000002.1"/>
</dbReference>
<comment type="caution">
    <text evidence="1">The sequence shown here is derived from an EMBL/GenBank/DDBJ whole genome shotgun (WGS) entry which is preliminary data.</text>
</comment>
<sequence>MTPYFTPDPHQLRWAKRRAQRYGGGVTRFLEIVSEQKGKCALSGVPLLFDSAHGTAIPGRGVHARYAALDHVSPACESQGFQIVCYALNDLKGHLPYDCFQALKSTGAWESLMTRWNAVHAKQPMDSKAFYSLLKTQG</sequence>
<keyword evidence="2" id="KW-1185">Reference proteome</keyword>
<gene>
    <name evidence="1" type="ORF">WKV53_08090</name>
</gene>
<reference evidence="1 2" key="1">
    <citation type="submission" date="2024-04" db="EMBL/GenBank/DDBJ databases">
        <title>Luteolibacter sp. isolated from soil.</title>
        <authorList>
            <person name="An J."/>
        </authorList>
    </citation>
    <scope>NUCLEOTIDE SEQUENCE [LARGE SCALE GENOMIC DNA]</scope>
    <source>
        <strain evidence="1 2">Y139</strain>
    </source>
</reference>
<evidence type="ECO:0000313" key="1">
    <source>
        <dbReference type="EMBL" id="MEK7950452.1"/>
    </source>
</evidence>
<accession>A0ABU9AUK5</accession>
<proteinExistence type="predicted"/>
<dbReference type="EMBL" id="JBBUKT010000002">
    <property type="protein sequence ID" value="MEK7950452.1"/>
    <property type="molecule type" value="Genomic_DNA"/>
</dbReference>
<dbReference type="Proteomes" id="UP001371305">
    <property type="component" value="Unassembled WGS sequence"/>
</dbReference>
<name>A0ABU9AUK5_9BACT</name>
<evidence type="ECO:0000313" key="2">
    <source>
        <dbReference type="Proteomes" id="UP001371305"/>
    </source>
</evidence>
<organism evidence="1 2">
    <name type="scientific">Luteolibacter soli</name>
    <dbReference type="NCBI Taxonomy" id="3135280"/>
    <lineage>
        <taxon>Bacteria</taxon>
        <taxon>Pseudomonadati</taxon>
        <taxon>Verrucomicrobiota</taxon>
        <taxon>Verrucomicrobiia</taxon>
        <taxon>Verrucomicrobiales</taxon>
        <taxon>Verrucomicrobiaceae</taxon>
        <taxon>Luteolibacter</taxon>
    </lineage>
</organism>
<protein>
    <submittedName>
        <fullName evidence="1">Uncharacterized protein</fullName>
    </submittedName>
</protein>